<feature type="non-terminal residue" evidence="2">
    <location>
        <position position="80"/>
    </location>
</feature>
<sequence length="80" mass="9503">MEDRDKDKEQLQNELMGLHEKIAQLEHVKASQKQTEKKLVKSEELYRLIAENTREEIKEKLGFDVLDPLFLENIFSVVQF</sequence>
<accession>X1MW01</accession>
<evidence type="ECO:0000313" key="2">
    <source>
        <dbReference type="EMBL" id="GAI10524.1"/>
    </source>
</evidence>
<comment type="caution">
    <text evidence="2">The sequence shown here is derived from an EMBL/GenBank/DDBJ whole genome shotgun (WGS) entry which is preliminary data.</text>
</comment>
<name>X1MW01_9ZZZZ</name>
<organism evidence="2">
    <name type="scientific">marine sediment metagenome</name>
    <dbReference type="NCBI Taxonomy" id="412755"/>
    <lineage>
        <taxon>unclassified sequences</taxon>
        <taxon>metagenomes</taxon>
        <taxon>ecological metagenomes</taxon>
    </lineage>
</organism>
<gene>
    <name evidence="2" type="ORF">S06H3_12842</name>
</gene>
<dbReference type="EMBL" id="BARV01006271">
    <property type="protein sequence ID" value="GAI10524.1"/>
    <property type="molecule type" value="Genomic_DNA"/>
</dbReference>
<evidence type="ECO:0000256" key="1">
    <source>
        <dbReference type="SAM" id="Coils"/>
    </source>
</evidence>
<reference evidence="2" key="1">
    <citation type="journal article" date="2014" name="Front. Microbiol.">
        <title>High frequency of phylogenetically diverse reductive dehalogenase-homologous genes in deep subseafloor sedimentary metagenomes.</title>
        <authorList>
            <person name="Kawai M."/>
            <person name="Futagami T."/>
            <person name="Toyoda A."/>
            <person name="Takaki Y."/>
            <person name="Nishi S."/>
            <person name="Hori S."/>
            <person name="Arai W."/>
            <person name="Tsubouchi T."/>
            <person name="Morono Y."/>
            <person name="Uchiyama I."/>
            <person name="Ito T."/>
            <person name="Fujiyama A."/>
            <person name="Inagaki F."/>
            <person name="Takami H."/>
        </authorList>
    </citation>
    <scope>NUCLEOTIDE SEQUENCE</scope>
    <source>
        <strain evidence="2">Expedition CK06-06</strain>
    </source>
</reference>
<feature type="coiled-coil region" evidence="1">
    <location>
        <begin position="1"/>
        <end position="28"/>
    </location>
</feature>
<keyword evidence="1" id="KW-0175">Coiled coil</keyword>
<proteinExistence type="predicted"/>
<dbReference type="AlphaFoldDB" id="X1MW01"/>
<protein>
    <submittedName>
        <fullName evidence="2">Uncharacterized protein</fullName>
    </submittedName>
</protein>